<dbReference type="AlphaFoldDB" id="A0A0A8Z448"/>
<reference evidence="1" key="2">
    <citation type="journal article" date="2015" name="Data Brief">
        <title>Shoot transcriptome of the giant reed, Arundo donax.</title>
        <authorList>
            <person name="Barrero R.A."/>
            <person name="Guerrero F.D."/>
            <person name="Moolhuijzen P."/>
            <person name="Goolsby J.A."/>
            <person name="Tidwell J."/>
            <person name="Bellgard S.E."/>
            <person name="Bellgard M.I."/>
        </authorList>
    </citation>
    <scope>NUCLEOTIDE SEQUENCE</scope>
    <source>
        <tissue evidence="1">Shoot tissue taken approximately 20 cm above the soil surface</tissue>
    </source>
</reference>
<sequence>MSALSALHIVSKSLLYKLKGAS</sequence>
<proteinExistence type="predicted"/>
<evidence type="ECO:0000313" key="1">
    <source>
        <dbReference type="EMBL" id="JAD32488.1"/>
    </source>
</evidence>
<name>A0A0A8Z448_ARUDO</name>
<dbReference type="EMBL" id="GBRH01265407">
    <property type="protein sequence ID" value="JAD32488.1"/>
    <property type="molecule type" value="Transcribed_RNA"/>
</dbReference>
<organism evidence="1">
    <name type="scientific">Arundo donax</name>
    <name type="common">Giant reed</name>
    <name type="synonym">Donax arundinaceus</name>
    <dbReference type="NCBI Taxonomy" id="35708"/>
    <lineage>
        <taxon>Eukaryota</taxon>
        <taxon>Viridiplantae</taxon>
        <taxon>Streptophyta</taxon>
        <taxon>Embryophyta</taxon>
        <taxon>Tracheophyta</taxon>
        <taxon>Spermatophyta</taxon>
        <taxon>Magnoliopsida</taxon>
        <taxon>Liliopsida</taxon>
        <taxon>Poales</taxon>
        <taxon>Poaceae</taxon>
        <taxon>PACMAD clade</taxon>
        <taxon>Arundinoideae</taxon>
        <taxon>Arundineae</taxon>
        <taxon>Arundo</taxon>
    </lineage>
</organism>
<protein>
    <submittedName>
        <fullName evidence="1">Uncharacterized protein</fullName>
    </submittedName>
</protein>
<accession>A0A0A8Z448</accession>
<reference evidence="1" key="1">
    <citation type="submission" date="2014-09" db="EMBL/GenBank/DDBJ databases">
        <authorList>
            <person name="Magalhaes I.L.F."/>
            <person name="Oliveira U."/>
            <person name="Santos F.R."/>
            <person name="Vidigal T.H.D.A."/>
            <person name="Brescovit A.D."/>
            <person name="Santos A.J."/>
        </authorList>
    </citation>
    <scope>NUCLEOTIDE SEQUENCE</scope>
    <source>
        <tissue evidence="1">Shoot tissue taken approximately 20 cm above the soil surface</tissue>
    </source>
</reference>